<dbReference type="OrthoDB" id="9784042at2"/>
<dbReference type="AlphaFoldDB" id="A0A1V4T0H5"/>
<sequence length="233" mass="27736">MEGVKKIKELKVVRNEKKYYIDVDKAFRLKNLLPNILKEDKFNCNGGYIIRSLYFDTIYNNDFLDKENGLENRRKIRIRTYNLDTETIKLEIKEKKGDLQCKRSLLISKEVGESLIKGRYEVLKEYDNDLAKELYAIMSLECYRPKCIIEYKRNAYILLENNIRITIDENIRGTEESFDIFSDNLNLNNILDSTVLEVKYNNFLFSYIKDLLCLVDSDEIAISKYWNCRNTMY</sequence>
<protein>
    <submittedName>
        <fullName evidence="2">VTC domain protein</fullName>
    </submittedName>
</protein>
<dbReference type="RefSeq" id="WP_080021736.1">
    <property type="nucleotide sequence ID" value="NZ_LTAY01000019.1"/>
</dbReference>
<proteinExistence type="predicted"/>
<organism evidence="2 3">
    <name type="scientific">Clostridium thermobutyricum DSM 4928</name>
    <dbReference type="NCBI Taxonomy" id="1121339"/>
    <lineage>
        <taxon>Bacteria</taxon>
        <taxon>Bacillati</taxon>
        <taxon>Bacillota</taxon>
        <taxon>Clostridia</taxon>
        <taxon>Eubacteriales</taxon>
        <taxon>Clostridiaceae</taxon>
        <taxon>Clostridium</taxon>
    </lineage>
</organism>
<accession>A0A1V4T0H5</accession>
<dbReference type="GO" id="GO:0006799">
    <property type="term" value="P:polyphosphate biosynthetic process"/>
    <property type="evidence" value="ECO:0007669"/>
    <property type="project" value="UniProtKB-ARBA"/>
</dbReference>
<dbReference type="Proteomes" id="UP000191448">
    <property type="component" value="Unassembled WGS sequence"/>
</dbReference>
<feature type="domain" description="VTC" evidence="1">
    <location>
        <begin position="14"/>
        <end position="233"/>
    </location>
</feature>
<evidence type="ECO:0000313" key="2">
    <source>
        <dbReference type="EMBL" id="OPX50149.1"/>
    </source>
</evidence>
<dbReference type="InterPro" id="IPR018966">
    <property type="entry name" value="VTC_domain"/>
</dbReference>
<gene>
    <name evidence="2" type="ORF">CLTHE_03610</name>
</gene>
<dbReference type="Pfam" id="PF09359">
    <property type="entry name" value="VTC"/>
    <property type="match status" value="1"/>
</dbReference>
<dbReference type="CDD" id="cd07750">
    <property type="entry name" value="PolyPPase_VTC_like"/>
    <property type="match status" value="1"/>
</dbReference>
<evidence type="ECO:0000313" key="3">
    <source>
        <dbReference type="Proteomes" id="UP000191448"/>
    </source>
</evidence>
<comment type="caution">
    <text evidence="2">The sequence shown here is derived from an EMBL/GenBank/DDBJ whole genome shotgun (WGS) entry which is preliminary data.</text>
</comment>
<dbReference type="InterPro" id="IPR042267">
    <property type="entry name" value="VTC_sf"/>
</dbReference>
<evidence type="ECO:0000259" key="1">
    <source>
        <dbReference type="Pfam" id="PF09359"/>
    </source>
</evidence>
<name>A0A1V4T0H5_9CLOT</name>
<dbReference type="Gene3D" id="3.20.100.30">
    <property type="entry name" value="VTC, catalytic tunnel domain"/>
    <property type="match status" value="1"/>
</dbReference>
<dbReference type="EMBL" id="LTAY01000019">
    <property type="protein sequence ID" value="OPX50149.1"/>
    <property type="molecule type" value="Genomic_DNA"/>
</dbReference>
<reference evidence="2 3" key="1">
    <citation type="submission" date="2016-02" db="EMBL/GenBank/DDBJ databases">
        <title>Genome sequence of Clostridium thermobutyricum DSM 4928.</title>
        <authorList>
            <person name="Poehlein A."/>
            <person name="Daniel R."/>
        </authorList>
    </citation>
    <scope>NUCLEOTIDE SEQUENCE [LARGE SCALE GENOMIC DNA]</scope>
    <source>
        <strain evidence="2 3">DSM 4928</strain>
    </source>
</reference>